<accession>A0A3M7Q799</accession>
<keyword evidence="2" id="KW-1185">Reference proteome</keyword>
<reference evidence="1 2" key="1">
    <citation type="journal article" date="2018" name="Sci. Rep.">
        <title>Genomic signatures of local adaptation to the degree of environmental predictability in rotifers.</title>
        <authorList>
            <person name="Franch-Gras L."/>
            <person name="Hahn C."/>
            <person name="Garcia-Roger E.M."/>
            <person name="Carmona M.J."/>
            <person name="Serra M."/>
            <person name="Gomez A."/>
        </authorList>
    </citation>
    <scope>NUCLEOTIDE SEQUENCE [LARGE SCALE GENOMIC DNA]</scope>
    <source>
        <strain evidence="1">HYR1</strain>
    </source>
</reference>
<gene>
    <name evidence="1" type="ORF">BpHYR1_053679</name>
</gene>
<organism evidence="1 2">
    <name type="scientific">Brachionus plicatilis</name>
    <name type="common">Marine rotifer</name>
    <name type="synonym">Brachionus muelleri</name>
    <dbReference type="NCBI Taxonomy" id="10195"/>
    <lineage>
        <taxon>Eukaryota</taxon>
        <taxon>Metazoa</taxon>
        <taxon>Spiralia</taxon>
        <taxon>Gnathifera</taxon>
        <taxon>Rotifera</taxon>
        <taxon>Eurotatoria</taxon>
        <taxon>Monogononta</taxon>
        <taxon>Pseudotrocha</taxon>
        <taxon>Ploima</taxon>
        <taxon>Brachionidae</taxon>
        <taxon>Brachionus</taxon>
    </lineage>
</organism>
<evidence type="ECO:0000313" key="1">
    <source>
        <dbReference type="EMBL" id="RNA07243.1"/>
    </source>
</evidence>
<sequence length="75" mass="8925">METSIFVQFDAFNLDSFYLIINIDHDFIIFKKYLKFGVLDVQNIQSQKDNLNEQKEFVSQKKIVKVDIFQISMIT</sequence>
<dbReference type="EMBL" id="REGN01007113">
    <property type="protein sequence ID" value="RNA07243.1"/>
    <property type="molecule type" value="Genomic_DNA"/>
</dbReference>
<name>A0A3M7Q799_BRAPC</name>
<evidence type="ECO:0000313" key="2">
    <source>
        <dbReference type="Proteomes" id="UP000276133"/>
    </source>
</evidence>
<dbReference type="Proteomes" id="UP000276133">
    <property type="component" value="Unassembled WGS sequence"/>
</dbReference>
<protein>
    <submittedName>
        <fullName evidence="1">Uncharacterized protein</fullName>
    </submittedName>
</protein>
<proteinExistence type="predicted"/>
<dbReference type="AlphaFoldDB" id="A0A3M7Q799"/>
<comment type="caution">
    <text evidence="1">The sequence shown here is derived from an EMBL/GenBank/DDBJ whole genome shotgun (WGS) entry which is preliminary data.</text>
</comment>